<evidence type="ECO:0000313" key="2">
    <source>
        <dbReference type="Proteomes" id="UP001215598"/>
    </source>
</evidence>
<dbReference type="AlphaFoldDB" id="A0AAD7J0E9"/>
<comment type="caution">
    <text evidence="1">The sequence shown here is derived from an EMBL/GenBank/DDBJ whole genome shotgun (WGS) entry which is preliminary data.</text>
</comment>
<organism evidence="1 2">
    <name type="scientific">Mycena metata</name>
    <dbReference type="NCBI Taxonomy" id="1033252"/>
    <lineage>
        <taxon>Eukaryota</taxon>
        <taxon>Fungi</taxon>
        <taxon>Dikarya</taxon>
        <taxon>Basidiomycota</taxon>
        <taxon>Agaricomycotina</taxon>
        <taxon>Agaricomycetes</taxon>
        <taxon>Agaricomycetidae</taxon>
        <taxon>Agaricales</taxon>
        <taxon>Marasmiineae</taxon>
        <taxon>Mycenaceae</taxon>
        <taxon>Mycena</taxon>
    </lineage>
</organism>
<sequence length="316" mass="36396">MLFHARFGNPDLVIWTFATHYYMVGVPRDDIITRLRNMELDPADVALWGCTPPYKLYPNPRETAVIWRALLKFMDDEGLMEKLYGKLLQYADPSRRTEPELHPGLPLFQPPPAWATAVDESAFTPFVRSMGTAFGNERGALVVKEMGNVGLTPTIYQLTELAMLYSRSGDVERTFYILNQVESQRDQDSAIRVDQVFYVAIARGFLISNQLQAALAVERRMIRRYGFKAGKSRLLDELYEDIRTASQGRKVPHRDVWTSQSCITRNTDPSLRPAVTQNLNLWMQVSFTHRVTRKPCRKKVRSRYGVRRQSWLSVSD</sequence>
<evidence type="ECO:0000313" key="1">
    <source>
        <dbReference type="EMBL" id="KAJ7754443.1"/>
    </source>
</evidence>
<protein>
    <submittedName>
        <fullName evidence="1">Uncharacterized protein</fullName>
    </submittedName>
</protein>
<accession>A0AAD7J0E9</accession>
<name>A0AAD7J0E9_9AGAR</name>
<proteinExistence type="predicted"/>
<dbReference type="InterPro" id="IPR011990">
    <property type="entry name" value="TPR-like_helical_dom_sf"/>
</dbReference>
<dbReference type="Gene3D" id="1.25.40.10">
    <property type="entry name" value="Tetratricopeptide repeat domain"/>
    <property type="match status" value="1"/>
</dbReference>
<keyword evidence="2" id="KW-1185">Reference proteome</keyword>
<dbReference type="EMBL" id="JARKIB010000052">
    <property type="protein sequence ID" value="KAJ7754443.1"/>
    <property type="molecule type" value="Genomic_DNA"/>
</dbReference>
<dbReference type="Proteomes" id="UP001215598">
    <property type="component" value="Unassembled WGS sequence"/>
</dbReference>
<reference evidence="1" key="1">
    <citation type="submission" date="2023-03" db="EMBL/GenBank/DDBJ databases">
        <title>Massive genome expansion in bonnet fungi (Mycena s.s.) driven by repeated elements and novel gene families across ecological guilds.</title>
        <authorList>
            <consortium name="Lawrence Berkeley National Laboratory"/>
            <person name="Harder C.B."/>
            <person name="Miyauchi S."/>
            <person name="Viragh M."/>
            <person name="Kuo A."/>
            <person name="Thoen E."/>
            <person name="Andreopoulos B."/>
            <person name="Lu D."/>
            <person name="Skrede I."/>
            <person name="Drula E."/>
            <person name="Henrissat B."/>
            <person name="Morin E."/>
            <person name="Kohler A."/>
            <person name="Barry K."/>
            <person name="LaButti K."/>
            <person name="Morin E."/>
            <person name="Salamov A."/>
            <person name="Lipzen A."/>
            <person name="Mereny Z."/>
            <person name="Hegedus B."/>
            <person name="Baldrian P."/>
            <person name="Stursova M."/>
            <person name="Weitz H."/>
            <person name="Taylor A."/>
            <person name="Grigoriev I.V."/>
            <person name="Nagy L.G."/>
            <person name="Martin F."/>
            <person name="Kauserud H."/>
        </authorList>
    </citation>
    <scope>NUCLEOTIDE SEQUENCE</scope>
    <source>
        <strain evidence="1">CBHHK182m</strain>
    </source>
</reference>
<gene>
    <name evidence="1" type="ORF">B0H16DRAFT_744515</name>
</gene>